<evidence type="ECO:0000256" key="4">
    <source>
        <dbReference type="ARBA" id="ARBA00022475"/>
    </source>
</evidence>
<dbReference type="Pfam" id="PF01292">
    <property type="entry name" value="Ni_hydr_CYTB"/>
    <property type="match status" value="1"/>
</dbReference>
<evidence type="ECO:0000256" key="3">
    <source>
        <dbReference type="ARBA" id="ARBA00022448"/>
    </source>
</evidence>
<dbReference type="InterPro" id="IPR011577">
    <property type="entry name" value="Cyt_b561_bac/Ni-Hgenase"/>
</dbReference>
<keyword evidence="5" id="KW-0349">Heme</keyword>
<keyword evidence="3" id="KW-0813">Transport</keyword>
<evidence type="ECO:0000256" key="11">
    <source>
        <dbReference type="ARBA" id="ARBA00023136"/>
    </source>
</evidence>
<feature type="domain" description="Cytochrome b561 bacterial/Ni-hydrogenase" evidence="13">
    <location>
        <begin position="3"/>
        <end position="217"/>
    </location>
</feature>
<reference evidence="15" key="1">
    <citation type="journal article" date="2019" name="Int. J. Syst. Evol. Microbiol.">
        <title>The Global Catalogue of Microorganisms (GCM) 10K type strain sequencing project: providing services to taxonomists for standard genome sequencing and annotation.</title>
        <authorList>
            <consortium name="The Broad Institute Genomics Platform"/>
            <consortium name="The Broad Institute Genome Sequencing Center for Infectious Disease"/>
            <person name="Wu L."/>
            <person name="Ma J."/>
        </authorList>
    </citation>
    <scope>NUCLEOTIDE SEQUENCE [LARGE SCALE GENOMIC DNA]</scope>
    <source>
        <strain evidence="15">CGMCC 1.12989</strain>
    </source>
</reference>
<keyword evidence="8" id="KW-0249">Electron transport</keyword>
<evidence type="ECO:0000256" key="1">
    <source>
        <dbReference type="ARBA" id="ARBA00004651"/>
    </source>
</evidence>
<dbReference type="EMBL" id="JBHSDR010000006">
    <property type="protein sequence ID" value="MFC4295709.1"/>
    <property type="molecule type" value="Genomic_DNA"/>
</dbReference>
<evidence type="ECO:0000256" key="7">
    <source>
        <dbReference type="ARBA" id="ARBA00022723"/>
    </source>
</evidence>
<evidence type="ECO:0000313" key="14">
    <source>
        <dbReference type="EMBL" id="MFC4295709.1"/>
    </source>
</evidence>
<organism evidence="14 15">
    <name type="scientific">Novosphingobium tardum</name>
    <dbReference type="NCBI Taxonomy" id="1538021"/>
    <lineage>
        <taxon>Bacteria</taxon>
        <taxon>Pseudomonadati</taxon>
        <taxon>Pseudomonadota</taxon>
        <taxon>Alphaproteobacteria</taxon>
        <taxon>Sphingomonadales</taxon>
        <taxon>Sphingomonadaceae</taxon>
        <taxon>Novosphingobium</taxon>
    </lineage>
</organism>
<dbReference type="SUPFAM" id="SSF81342">
    <property type="entry name" value="Transmembrane di-heme cytochromes"/>
    <property type="match status" value="1"/>
</dbReference>
<dbReference type="InterPro" id="IPR000516">
    <property type="entry name" value="Ni-dep_Hydgase_cyt-B"/>
</dbReference>
<dbReference type="Gene3D" id="1.20.950.20">
    <property type="entry name" value="Transmembrane di-heme cytochromes, Chain C"/>
    <property type="match status" value="1"/>
</dbReference>
<keyword evidence="15" id="KW-1185">Reference proteome</keyword>
<comment type="similarity">
    <text evidence="2">Belongs to the HupC/HyaC/HydC family.</text>
</comment>
<evidence type="ECO:0000256" key="10">
    <source>
        <dbReference type="ARBA" id="ARBA00023004"/>
    </source>
</evidence>
<evidence type="ECO:0000256" key="2">
    <source>
        <dbReference type="ARBA" id="ARBA00008622"/>
    </source>
</evidence>
<evidence type="ECO:0000259" key="13">
    <source>
        <dbReference type="Pfam" id="PF01292"/>
    </source>
</evidence>
<sequence>MKRHALSTRLWHWLNAWAMAVLFFSGLGISNAHPRLYLGAWGFDPATAWLEVPRFPFWMTIPGHYSLAEARLWHFLAAWPFALGLALFLVAALASGHWRRFVTHLHEWRLGAIREDLVKHLRRDFAPPPGESFNFLQKLLYGLVLFIGLPLMILTGLAMSPAMDAAWPWLLDLFAGRQTARSIHFVTAWALFAFFLAHILAVLLSGPIGQLRDMITGGKVAEPSAPPIPAEAGA</sequence>
<evidence type="ECO:0000313" key="15">
    <source>
        <dbReference type="Proteomes" id="UP001595828"/>
    </source>
</evidence>
<evidence type="ECO:0000256" key="12">
    <source>
        <dbReference type="SAM" id="Phobius"/>
    </source>
</evidence>
<dbReference type="PANTHER" id="PTHR30485">
    <property type="entry name" value="NI/FE-HYDROGENASE 1 B-TYPE CYTOCHROME SUBUNIT"/>
    <property type="match status" value="1"/>
</dbReference>
<keyword evidence="7" id="KW-0479">Metal-binding</keyword>
<keyword evidence="4" id="KW-1003">Cell membrane</keyword>
<keyword evidence="10" id="KW-0408">Iron</keyword>
<dbReference type="InterPro" id="IPR016174">
    <property type="entry name" value="Di-haem_cyt_TM"/>
</dbReference>
<comment type="caution">
    <text evidence="14">The sequence shown here is derived from an EMBL/GenBank/DDBJ whole genome shotgun (WGS) entry which is preliminary data.</text>
</comment>
<dbReference type="InterPro" id="IPR051542">
    <property type="entry name" value="Hydrogenase_cytochrome"/>
</dbReference>
<dbReference type="PRINTS" id="PR00161">
    <property type="entry name" value="NIHGNASECYTB"/>
</dbReference>
<keyword evidence="11 12" id="KW-0472">Membrane</keyword>
<evidence type="ECO:0000256" key="9">
    <source>
        <dbReference type="ARBA" id="ARBA00022989"/>
    </source>
</evidence>
<gene>
    <name evidence="14" type="ORF">ACFO0A_11655</name>
</gene>
<comment type="subcellular location">
    <subcellularLocation>
        <location evidence="1">Cell membrane</location>
        <topology evidence="1">Multi-pass membrane protein</topology>
    </subcellularLocation>
</comment>
<dbReference type="Proteomes" id="UP001595828">
    <property type="component" value="Unassembled WGS sequence"/>
</dbReference>
<feature type="transmembrane region" description="Helical" evidence="12">
    <location>
        <begin position="139"/>
        <end position="163"/>
    </location>
</feature>
<dbReference type="RefSeq" id="WP_379539175.1">
    <property type="nucleotide sequence ID" value="NZ_JBHSDR010000006.1"/>
</dbReference>
<evidence type="ECO:0000256" key="5">
    <source>
        <dbReference type="ARBA" id="ARBA00022617"/>
    </source>
</evidence>
<proteinExistence type="inferred from homology"/>
<accession>A0ABV8RSH2</accession>
<feature type="transmembrane region" description="Helical" evidence="12">
    <location>
        <begin position="72"/>
        <end position="94"/>
    </location>
</feature>
<evidence type="ECO:0000256" key="8">
    <source>
        <dbReference type="ARBA" id="ARBA00022982"/>
    </source>
</evidence>
<feature type="transmembrane region" description="Helical" evidence="12">
    <location>
        <begin position="183"/>
        <end position="204"/>
    </location>
</feature>
<name>A0ABV8RSH2_9SPHN</name>
<keyword evidence="9 12" id="KW-1133">Transmembrane helix</keyword>
<protein>
    <submittedName>
        <fullName evidence="14">Cytochrome b/b6 domain-containing protein</fullName>
    </submittedName>
</protein>
<evidence type="ECO:0000256" key="6">
    <source>
        <dbReference type="ARBA" id="ARBA00022692"/>
    </source>
</evidence>
<keyword evidence="6 12" id="KW-0812">Transmembrane</keyword>
<dbReference type="PANTHER" id="PTHR30485:SF1">
    <property type="entry name" value="CYTOCHROME YDHU-RELATED"/>
    <property type="match status" value="1"/>
</dbReference>